<dbReference type="Proteomes" id="UP000179237">
    <property type="component" value="Unassembled WGS sequence"/>
</dbReference>
<dbReference type="Pfam" id="PF13196">
    <property type="entry name" value="DUF4012"/>
    <property type="match status" value="1"/>
</dbReference>
<accession>A0A1F5FVU5</accession>
<gene>
    <name evidence="2" type="ORF">A2572_00730</name>
</gene>
<keyword evidence="1" id="KW-1133">Transmembrane helix</keyword>
<protein>
    <recommendedName>
        <fullName evidence="4">DUF4012 domain-containing protein</fullName>
    </recommendedName>
</protein>
<dbReference type="EMBL" id="MFAQ01000009">
    <property type="protein sequence ID" value="OGD83733.1"/>
    <property type="molecule type" value="Genomic_DNA"/>
</dbReference>
<keyword evidence="1" id="KW-0472">Membrane</keyword>
<feature type="transmembrane region" description="Helical" evidence="1">
    <location>
        <begin position="145"/>
        <end position="168"/>
    </location>
</feature>
<evidence type="ECO:0000313" key="3">
    <source>
        <dbReference type="Proteomes" id="UP000179237"/>
    </source>
</evidence>
<dbReference type="InterPro" id="IPR025101">
    <property type="entry name" value="DUF4012"/>
</dbReference>
<dbReference type="AlphaFoldDB" id="A0A1F5FVU5"/>
<organism evidence="2 3">
    <name type="scientific">Candidatus Collierbacteria bacterium RIFOXYD1_FULL_40_9</name>
    <dbReference type="NCBI Taxonomy" id="1817731"/>
    <lineage>
        <taxon>Bacteria</taxon>
        <taxon>Candidatus Collieribacteriota</taxon>
    </lineage>
</organism>
<keyword evidence="1" id="KW-0812">Transmembrane</keyword>
<evidence type="ECO:0008006" key="4">
    <source>
        <dbReference type="Google" id="ProtNLM"/>
    </source>
</evidence>
<name>A0A1F5FVU5_9BACT</name>
<reference evidence="2 3" key="1">
    <citation type="journal article" date="2016" name="Nat. Commun.">
        <title>Thousands of microbial genomes shed light on interconnected biogeochemical processes in an aquifer system.</title>
        <authorList>
            <person name="Anantharaman K."/>
            <person name="Brown C.T."/>
            <person name="Hug L.A."/>
            <person name="Sharon I."/>
            <person name="Castelle C.J."/>
            <person name="Probst A.J."/>
            <person name="Thomas B.C."/>
            <person name="Singh A."/>
            <person name="Wilkins M.J."/>
            <person name="Karaoz U."/>
            <person name="Brodie E.L."/>
            <person name="Williams K.H."/>
            <person name="Hubbard S.S."/>
            <person name="Banfield J.F."/>
        </authorList>
    </citation>
    <scope>NUCLEOTIDE SEQUENCE [LARGE SCALE GENOMIC DNA]</scope>
</reference>
<sequence length="733" mass="84063">MPSYEKLLFLNSTQSKNYYLSGQPTKDSDFAYFLNKTYQEKTRSEIDINIVSDVSETTIPYQKVIETQAELNIKVEDYFFEDLKSFINNQKQDTFTENTNQVKVIFFKKIFLKVKKKVHKNIEGEPKEKLQLWALKKIEHFAFKIIFAAIFVFFISSFLFVGSAYYTLKSLESAVFNLKKGDLIKTSQNHQKAKISMSVVNANFQITHPILNLFSKNLGNKSHNIANFLDFTLTTFDGIVQSFVLSEKIYNSLNSPHSLDYNSTLLAIKSNLQQVYESLNQMEILLDGLDLPKPIYEAIKQNTEYEHLKKTKENLWGTNKLIDVVAPLLGSDKNTNVYILVQNQNELRPTGGVIELIYHLSIDKGRIVFLKSFIPQEIERLSDLSIDPPPLVGKLTGENVWKLKDMNYNPDFSQTATNISWFLENKLKTKADFVIGLNIKVLDSLLVNKKLKPFLETDLTYEQFVADNQSGNSSAQIKILMDKLLDNVLNHKFPLTDLFEMVAKNKENYNFWVSDPVLQSQIFNLPVAKNINQKDCLPAISTSRKCIPQTIHLNLSNFSSIPLNGYLERELKIVSTPQVLTVDHEIVLNSKYLKPTPLINRNLTEIVQLYVSKNSTLNSIELNGEKIEISQVLSQVEKDMIRFQFIISTPLNKEYSLSIKYSNQLSERTILPIAYSYNIIPQNGLEYKKQTIEFNLPESSRVSAITRKIESLPNKIVVDLKDIDSFGYNLVGK</sequence>
<evidence type="ECO:0000256" key="1">
    <source>
        <dbReference type="SAM" id="Phobius"/>
    </source>
</evidence>
<evidence type="ECO:0000313" key="2">
    <source>
        <dbReference type="EMBL" id="OGD83733.1"/>
    </source>
</evidence>
<proteinExistence type="predicted"/>
<comment type="caution">
    <text evidence="2">The sequence shown here is derived from an EMBL/GenBank/DDBJ whole genome shotgun (WGS) entry which is preliminary data.</text>
</comment>